<evidence type="ECO:0000256" key="5">
    <source>
        <dbReference type="ARBA" id="ARBA00023136"/>
    </source>
</evidence>
<dbReference type="EMBL" id="CP036313">
    <property type="protein sequence ID" value="QBH13791.1"/>
    <property type="molecule type" value="Genomic_DNA"/>
</dbReference>
<dbReference type="InterPro" id="IPR030922">
    <property type="entry name" value="LptF"/>
</dbReference>
<feature type="transmembrane region" description="Helical" evidence="6">
    <location>
        <begin position="102"/>
        <end position="125"/>
    </location>
</feature>
<feature type="transmembrane region" description="Helical" evidence="6">
    <location>
        <begin position="52"/>
        <end position="81"/>
    </location>
</feature>
<accession>A0A328FFD8</accession>
<evidence type="ECO:0000256" key="1">
    <source>
        <dbReference type="ARBA" id="ARBA00004651"/>
    </source>
</evidence>
<proteinExistence type="predicted"/>
<dbReference type="GO" id="GO:0055085">
    <property type="term" value="P:transmembrane transport"/>
    <property type="evidence" value="ECO:0007669"/>
    <property type="project" value="InterPro"/>
</dbReference>
<keyword evidence="3 6" id="KW-0812">Transmembrane</keyword>
<reference evidence="8 9" key="1">
    <citation type="submission" date="2018-06" db="EMBL/GenBank/DDBJ databases">
        <title>Complete Genome Sequence of Desulfobacter hydrogenophilus (DSM3380).</title>
        <authorList>
            <person name="Marietou A."/>
            <person name="Schreiber L."/>
            <person name="Marshall I."/>
            <person name="Jorgensen B."/>
        </authorList>
    </citation>
    <scope>NUCLEOTIDE SEQUENCE [LARGE SCALE GENOMIC DNA]</scope>
    <source>
        <strain evidence="8 9">DSM 3380</strain>
    </source>
</reference>
<dbReference type="PANTHER" id="PTHR33529:SF6">
    <property type="entry name" value="YJGP_YJGQ FAMILY PERMEASE"/>
    <property type="match status" value="1"/>
</dbReference>
<dbReference type="Pfam" id="PF03739">
    <property type="entry name" value="LptF_LptG"/>
    <property type="match status" value="1"/>
</dbReference>
<keyword evidence="2" id="KW-1003">Cell membrane</keyword>
<dbReference type="Proteomes" id="UP000248798">
    <property type="component" value="Unassembled WGS sequence"/>
</dbReference>
<keyword evidence="5 6" id="KW-0472">Membrane</keyword>
<dbReference type="GO" id="GO:0015920">
    <property type="term" value="P:lipopolysaccharide transport"/>
    <property type="evidence" value="ECO:0007669"/>
    <property type="project" value="TreeGrafter"/>
</dbReference>
<name>A0A328FFD8_9BACT</name>
<protein>
    <submittedName>
        <fullName evidence="8">LPS export ABC transporter permease LptF</fullName>
    </submittedName>
</protein>
<comment type="subcellular location">
    <subcellularLocation>
        <location evidence="1">Cell membrane</location>
        <topology evidence="1">Multi-pass membrane protein</topology>
    </subcellularLocation>
</comment>
<dbReference type="InterPro" id="IPR005495">
    <property type="entry name" value="LptG/LptF_permease"/>
</dbReference>
<keyword evidence="4 6" id="KW-1133">Transmembrane helix</keyword>
<evidence type="ECO:0000313" key="7">
    <source>
        <dbReference type="EMBL" id="QBH13791.1"/>
    </source>
</evidence>
<evidence type="ECO:0000313" key="10">
    <source>
        <dbReference type="Proteomes" id="UP000293902"/>
    </source>
</evidence>
<dbReference type="PANTHER" id="PTHR33529">
    <property type="entry name" value="SLR0882 PROTEIN-RELATED"/>
    <property type="match status" value="1"/>
</dbReference>
<organism evidence="8 9">
    <name type="scientific">Desulfobacter hydrogenophilus</name>
    <dbReference type="NCBI Taxonomy" id="2291"/>
    <lineage>
        <taxon>Bacteria</taxon>
        <taxon>Pseudomonadati</taxon>
        <taxon>Thermodesulfobacteriota</taxon>
        <taxon>Desulfobacteria</taxon>
        <taxon>Desulfobacterales</taxon>
        <taxon>Desulfobacteraceae</taxon>
        <taxon>Desulfobacter</taxon>
    </lineage>
</organism>
<feature type="transmembrane region" description="Helical" evidence="6">
    <location>
        <begin position="317"/>
        <end position="335"/>
    </location>
</feature>
<dbReference type="EMBL" id="QLNI01000023">
    <property type="protein sequence ID" value="RAM01737.1"/>
    <property type="molecule type" value="Genomic_DNA"/>
</dbReference>
<evidence type="ECO:0000256" key="2">
    <source>
        <dbReference type="ARBA" id="ARBA00022475"/>
    </source>
</evidence>
<sequence>MKVFKRIHTYLFFEFIPPFAISTFFLTSVFLMTRIPDITNMVVNYNSSITDILLLISYTLPRFMEFTIPMSTMISVLLTIMRMSGENEIIALKGAGMSLYKLLPPVLIFSGITLLITMWVTVYGIPKGKLALKVKTIELARSSIDAALQERQFNDQLDGIMIYVAHVDMGTRDLTDVFIEDRRTADMVSISTAPRGRLVRQENQDLYTIRLYDGMINQVNVQDHSVTNINFGHYDINIDLTAMQKDGEREVRKSFDEMGLHELVQRIRNGFKTPERESEARLVLHEKFSIPFACLALGMLAFPLGVQSTSFRKSNGFGMGLGFFLLYYLLLALGWSGGEAGRYPPVIAMWLPNVVMGIAGIFLLVRNAKERPVRLPLWIRNLSATVVARFRKRIKP</sequence>
<dbReference type="RefSeq" id="WP_111957124.1">
    <property type="nucleotide sequence ID" value="NZ_CP036313.1"/>
</dbReference>
<dbReference type="Proteomes" id="UP000293902">
    <property type="component" value="Chromosome"/>
</dbReference>
<evidence type="ECO:0000313" key="9">
    <source>
        <dbReference type="Proteomes" id="UP000248798"/>
    </source>
</evidence>
<keyword evidence="10" id="KW-1185">Reference proteome</keyword>
<dbReference type="GO" id="GO:0043190">
    <property type="term" value="C:ATP-binding cassette (ABC) transporter complex"/>
    <property type="evidence" value="ECO:0007669"/>
    <property type="project" value="InterPro"/>
</dbReference>
<evidence type="ECO:0000256" key="3">
    <source>
        <dbReference type="ARBA" id="ARBA00022692"/>
    </source>
</evidence>
<dbReference type="OrthoDB" id="9792188at2"/>
<evidence type="ECO:0000256" key="4">
    <source>
        <dbReference type="ARBA" id="ARBA00022989"/>
    </source>
</evidence>
<reference evidence="7 10" key="2">
    <citation type="submission" date="2019-02" db="EMBL/GenBank/DDBJ databases">
        <title>Complete genome sequence of Desulfobacter hydrogenophilus AcRS1.</title>
        <authorList>
            <person name="Marietou A."/>
            <person name="Lund M.B."/>
            <person name="Marshall I.P.G."/>
            <person name="Schreiber L."/>
            <person name="Jorgensen B."/>
        </authorList>
    </citation>
    <scope>NUCLEOTIDE SEQUENCE [LARGE SCALE GENOMIC DNA]</scope>
    <source>
        <strain evidence="7 10">AcRS1</strain>
    </source>
</reference>
<feature type="transmembrane region" description="Helical" evidence="6">
    <location>
        <begin position="347"/>
        <end position="365"/>
    </location>
</feature>
<dbReference type="NCBIfam" id="TIGR04407">
    <property type="entry name" value="LptF_YjgP"/>
    <property type="match status" value="1"/>
</dbReference>
<evidence type="ECO:0000313" key="8">
    <source>
        <dbReference type="EMBL" id="RAM01737.1"/>
    </source>
</evidence>
<dbReference type="AlphaFoldDB" id="A0A328FFD8"/>
<evidence type="ECO:0000256" key="6">
    <source>
        <dbReference type="SAM" id="Phobius"/>
    </source>
</evidence>
<feature type="transmembrane region" description="Helical" evidence="6">
    <location>
        <begin position="12"/>
        <end position="32"/>
    </location>
</feature>
<gene>
    <name evidence="8" type="primary">lptF</name>
    <name evidence="8" type="ORF">DO021_12440</name>
    <name evidence="7" type="ORF">EYB58_13185</name>
</gene>